<dbReference type="InterPro" id="IPR036390">
    <property type="entry name" value="WH_DNA-bd_sf"/>
</dbReference>
<dbReference type="InterPro" id="IPR011991">
    <property type="entry name" value="ArsR-like_HTH"/>
</dbReference>
<dbReference type="PANTHER" id="PTHR33154">
    <property type="entry name" value="TRANSCRIPTIONAL REGULATOR, ARSR FAMILY"/>
    <property type="match status" value="1"/>
</dbReference>
<feature type="compositionally biased region" description="Low complexity" evidence="4">
    <location>
        <begin position="98"/>
        <end position="114"/>
    </location>
</feature>
<dbReference type="Gene3D" id="1.10.10.10">
    <property type="entry name" value="Winged helix-like DNA-binding domain superfamily/Winged helix DNA-binding domain"/>
    <property type="match status" value="1"/>
</dbReference>
<keyword evidence="1" id="KW-0805">Transcription regulation</keyword>
<keyword evidence="7" id="KW-1185">Reference proteome</keyword>
<evidence type="ECO:0000256" key="2">
    <source>
        <dbReference type="ARBA" id="ARBA00023125"/>
    </source>
</evidence>
<dbReference type="SUPFAM" id="SSF46785">
    <property type="entry name" value="Winged helix' DNA-binding domain"/>
    <property type="match status" value="1"/>
</dbReference>
<evidence type="ECO:0000256" key="1">
    <source>
        <dbReference type="ARBA" id="ARBA00023015"/>
    </source>
</evidence>
<comment type="caution">
    <text evidence="6">The sequence shown here is derived from an EMBL/GenBank/DDBJ whole genome shotgun (WGS) entry which is preliminary data.</text>
</comment>
<dbReference type="PROSITE" id="PS50987">
    <property type="entry name" value="HTH_ARSR_2"/>
    <property type="match status" value="1"/>
</dbReference>
<proteinExistence type="predicted"/>
<evidence type="ECO:0000259" key="5">
    <source>
        <dbReference type="PROSITE" id="PS50987"/>
    </source>
</evidence>
<dbReference type="SMART" id="SM00418">
    <property type="entry name" value="HTH_ARSR"/>
    <property type="match status" value="1"/>
</dbReference>
<feature type="domain" description="HTH arsR-type" evidence="5">
    <location>
        <begin position="6"/>
        <end position="100"/>
    </location>
</feature>
<dbReference type="RefSeq" id="WP_379084719.1">
    <property type="nucleotide sequence ID" value="NZ_JBHTJO010000001.1"/>
</dbReference>
<evidence type="ECO:0000256" key="3">
    <source>
        <dbReference type="ARBA" id="ARBA00023163"/>
    </source>
</evidence>
<keyword evidence="3" id="KW-0804">Transcription</keyword>
<evidence type="ECO:0000313" key="7">
    <source>
        <dbReference type="Proteomes" id="UP001597102"/>
    </source>
</evidence>
<gene>
    <name evidence="6" type="ORF">ACFQ2F_01590</name>
</gene>
<dbReference type="PRINTS" id="PR00778">
    <property type="entry name" value="HTHARSR"/>
</dbReference>
<evidence type="ECO:0000256" key="4">
    <source>
        <dbReference type="SAM" id="MobiDB-lite"/>
    </source>
</evidence>
<dbReference type="PANTHER" id="PTHR33154:SF28">
    <property type="entry name" value="HTH-TYPE TRANSCRIPTIONAL REGULATOR YGAV-RELATED"/>
    <property type="match status" value="1"/>
</dbReference>
<dbReference type="Proteomes" id="UP001597102">
    <property type="component" value="Unassembled WGS sequence"/>
</dbReference>
<feature type="region of interest" description="Disordered" evidence="4">
    <location>
        <begin position="97"/>
        <end position="122"/>
    </location>
</feature>
<dbReference type="NCBIfam" id="NF033788">
    <property type="entry name" value="HTH_metalloreg"/>
    <property type="match status" value="1"/>
</dbReference>
<name>A0ABW3J650_9HYPH</name>
<protein>
    <submittedName>
        <fullName evidence="6">ArsR/SmtB family transcription factor</fullName>
    </submittedName>
</protein>
<evidence type="ECO:0000313" key="6">
    <source>
        <dbReference type="EMBL" id="MFD0985786.1"/>
    </source>
</evidence>
<dbReference type="Pfam" id="PF01022">
    <property type="entry name" value="HTH_5"/>
    <property type="match status" value="1"/>
</dbReference>
<organism evidence="6 7">
    <name type="scientific">Methyloligella solikamskensis</name>
    <dbReference type="NCBI Taxonomy" id="1177756"/>
    <lineage>
        <taxon>Bacteria</taxon>
        <taxon>Pseudomonadati</taxon>
        <taxon>Pseudomonadota</taxon>
        <taxon>Alphaproteobacteria</taxon>
        <taxon>Hyphomicrobiales</taxon>
        <taxon>Hyphomicrobiaceae</taxon>
        <taxon>Methyloligella</taxon>
    </lineage>
</organism>
<keyword evidence="2" id="KW-0238">DNA-binding</keyword>
<dbReference type="InterPro" id="IPR001845">
    <property type="entry name" value="HTH_ArsR_DNA-bd_dom"/>
</dbReference>
<sequence>MSSEGFDRKSVTEAAERLKIFAQPQRLMILACLIGAERHVGEIDEITGIGQPALSQKLAELRKAGLVTGQRIAKQVHYRLASESVALTVKRVMASVDGPAGPARITTTPRATPTDSKQAGAARFAKIG</sequence>
<reference evidence="7" key="1">
    <citation type="journal article" date="2019" name="Int. J. Syst. Evol. Microbiol.">
        <title>The Global Catalogue of Microorganisms (GCM) 10K type strain sequencing project: providing services to taxonomists for standard genome sequencing and annotation.</title>
        <authorList>
            <consortium name="The Broad Institute Genomics Platform"/>
            <consortium name="The Broad Institute Genome Sequencing Center for Infectious Disease"/>
            <person name="Wu L."/>
            <person name="Ma J."/>
        </authorList>
    </citation>
    <scope>NUCLEOTIDE SEQUENCE [LARGE SCALE GENOMIC DNA]</scope>
    <source>
        <strain evidence="7">CCUG 61697</strain>
    </source>
</reference>
<dbReference type="InterPro" id="IPR036388">
    <property type="entry name" value="WH-like_DNA-bd_sf"/>
</dbReference>
<dbReference type="CDD" id="cd00090">
    <property type="entry name" value="HTH_ARSR"/>
    <property type="match status" value="1"/>
</dbReference>
<dbReference type="EMBL" id="JBHTJO010000001">
    <property type="protein sequence ID" value="MFD0985786.1"/>
    <property type="molecule type" value="Genomic_DNA"/>
</dbReference>
<dbReference type="InterPro" id="IPR051081">
    <property type="entry name" value="HTH_MetalResp_TranReg"/>
</dbReference>
<accession>A0ABW3J650</accession>